<feature type="transmembrane region" description="Helical" evidence="1">
    <location>
        <begin position="50"/>
        <end position="69"/>
    </location>
</feature>
<organism evidence="2 3">
    <name type="scientific">Marinicrinis sediminis</name>
    <dbReference type="NCBI Taxonomy" id="1652465"/>
    <lineage>
        <taxon>Bacteria</taxon>
        <taxon>Bacillati</taxon>
        <taxon>Bacillota</taxon>
        <taxon>Bacilli</taxon>
        <taxon>Bacillales</taxon>
        <taxon>Paenibacillaceae</taxon>
    </lineage>
</organism>
<gene>
    <name evidence="2" type="ORF">ACFSUC_05700</name>
</gene>
<keyword evidence="1" id="KW-0472">Membrane</keyword>
<proteinExistence type="predicted"/>
<reference evidence="3" key="1">
    <citation type="journal article" date="2019" name="Int. J. Syst. Evol. Microbiol.">
        <title>The Global Catalogue of Microorganisms (GCM) 10K type strain sequencing project: providing services to taxonomists for standard genome sequencing and annotation.</title>
        <authorList>
            <consortium name="The Broad Institute Genomics Platform"/>
            <consortium name="The Broad Institute Genome Sequencing Center for Infectious Disease"/>
            <person name="Wu L."/>
            <person name="Ma J."/>
        </authorList>
    </citation>
    <scope>NUCLEOTIDE SEQUENCE [LARGE SCALE GENOMIC DNA]</scope>
    <source>
        <strain evidence="3">KCTC 33676</strain>
    </source>
</reference>
<dbReference type="EMBL" id="JBHUMM010000009">
    <property type="protein sequence ID" value="MFD2671095.1"/>
    <property type="molecule type" value="Genomic_DNA"/>
</dbReference>
<keyword evidence="1" id="KW-1133">Transmembrane helix</keyword>
<evidence type="ECO:0000313" key="2">
    <source>
        <dbReference type="EMBL" id="MFD2671095.1"/>
    </source>
</evidence>
<comment type="caution">
    <text evidence="2">The sequence shown here is derived from an EMBL/GenBank/DDBJ whole genome shotgun (WGS) entry which is preliminary data.</text>
</comment>
<evidence type="ECO:0000313" key="3">
    <source>
        <dbReference type="Proteomes" id="UP001597497"/>
    </source>
</evidence>
<evidence type="ECO:0000256" key="1">
    <source>
        <dbReference type="SAM" id="Phobius"/>
    </source>
</evidence>
<keyword evidence="1" id="KW-0812">Transmembrane</keyword>
<accession>A0ABW5R7N6</accession>
<name>A0ABW5R7N6_9BACL</name>
<dbReference type="RefSeq" id="WP_379928528.1">
    <property type="nucleotide sequence ID" value="NZ_JBHUMM010000009.1"/>
</dbReference>
<evidence type="ECO:0008006" key="4">
    <source>
        <dbReference type="Google" id="ProtNLM"/>
    </source>
</evidence>
<dbReference type="Proteomes" id="UP001597497">
    <property type="component" value="Unassembled WGS sequence"/>
</dbReference>
<keyword evidence="3" id="KW-1185">Reference proteome</keyword>
<protein>
    <recommendedName>
        <fullName evidence="4">Sporulation protein YjcZ</fullName>
    </recommendedName>
</protein>
<sequence>MHHMENMPNMAMPAYTAGANQAPNYPMNVSDCGCQPVPAYPTTPLPTNNYAPLVLVLFILLVIILRGFYI</sequence>